<gene>
    <name evidence="1" type="ORF">KHU32_00070</name>
</gene>
<dbReference type="EMBL" id="JAHCDA010000001">
    <property type="protein sequence ID" value="MBS7809309.1"/>
    <property type="molecule type" value="Genomic_DNA"/>
</dbReference>
<proteinExistence type="predicted"/>
<name>A0ABS5Q6R8_9PROT</name>
<evidence type="ECO:0000313" key="1">
    <source>
        <dbReference type="EMBL" id="MBS7809309.1"/>
    </source>
</evidence>
<organism evidence="1 2">
    <name type="scientific">Roseococcus pinisoli</name>
    <dbReference type="NCBI Taxonomy" id="2835040"/>
    <lineage>
        <taxon>Bacteria</taxon>
        <taxon>Pseudomonadati</taxon>
        <taxon>Pseudomonadota</taxon>
        <taxon>Alphaproteobacteria</taxon>
        <taxon>Acetobacterales</taxon>
        <taxon>Roseomonadaceae</taxon>
        <taxon>Roseococcus</taxon>
    </lineage>
</organism>
<comment type="caution">
    <text evidence="1">The sequence shown here is derived from an EMBL/GenBank/DDBJ whole genome shotgun (WGS) entry which is preliminary data.</text>
</comment>
<accession>A0ABS5Q6R8</accession>
<keyword evidence="2" id="KW-1185">Reference proteome</keyword>
<protein>
    <submittedName>
        <fullName evidence="1">Uncharacterized protein</fullName>
    </submittedName>
</protein>
<evidence type="ECO:0000313" key="2">
    <source>
        <dbReference type="Proteomes" id="UP000766336"/>
    </source>
</evidence>
<sequence length="74" mass="8182">MIQLNPPLPMTTPHGPGWAHFMIDYGVESHLMWVVFMDADGACWTVPNPEVRMQANWSLGRRPKKGPAPLAAVG</sequence>
<reference evidence="1 2" key="1">
    <citation type="submission" date="2021-05" db="EMBL/GenBank/DDBJ databases">
        <title>Roseococcus sp. XZZS9, whole genome shotgun sequencing project.</title>
        <authorList>
            <person name="Zhao G."/>
            <person name="Shen L."/>
        </authorList>
    </citation>
    <scope>NUCLEOTIDE SEQUENCE [LARGE SCALE GENOMIC DNA]</scope>
    <source>
        <strain evidence="1 2">XZZS9</strain>
    </source>
</reference>
<dbReference type="Proteomes" id="UP000766336">
    <property type="component" value="Unassembled WGS sequence"/>
</dbReference>